<dbReference type="Gene3D" id="3.40.50.10310">
    <property type="entry name" value="Creatininase"/>
    <property type="match status" value="1"/>
</dbReference>
<dbReference type="GO" id="GO:0009231">
    <property type="term" value="P:riboflavin biosynthetic process"/>
    <property type="evidence" value="ECO:0007669"/>
    <property type="project" value="TreeGrafter"/>
</dbReference>
<evidence type="ECO:0000256" key="4">
    <source>
        <dbReference type="ARBA" id="ARBA00022833"/>
    </source>
</evidence>
<organism evidence="6 7">
    <name type="scientific">Anaerocolumna sedimenticola</name>
    <dbReference type="NCBI Taxonomy" id="2696063"/>
    <lineage>
        <taxon>Bacteria</taxon>
        <taxon>Bacillati</taxon>
        <taxon>Bacillota</taxon>
        <taxon>Clostridia</taxon>
        <taxon>Lachnospirales</taxon>
        <taxon>Lachnospiraceae</taxon>
        <taxon>Anaerocolumna</taxon>
    </lineage>
</organism>
<dbReference type="GO" id="GO:0016811">
    <property type="term" value="F:hydrolase activity, acting on carbon-nitrogen (but not peptide) bonds, in linear amides"/>
    <property type="evidence" value="ECO:0007669"/>
    <property type="project" value="TreeGrafter"/>
</dbReference>
<name>A0A6P1TN65_9FIRM</name>
<evidence type="ECO:0000256" key="3">
    <source>
        <dbReference type="ARBA" id="ARBA00022801"/>
    </source>
</evidence>
<evidence type="ECO:0000256" key="5">
    <source>
        <dbReference type="ARBA" id="ARBA00024029"/>
    </source>
</evidence>
<dbReference type="PANTHER" id="PTHR35005">
    <property type="entry name" value="3-DEHYDRO-SCYLLO-INOSOSE HYDROLASE"/>
    <property type="match status" value="1"/>
</dbReference>
<keyword evidence="4" id="KW-0862">Zinc</keyword>
<evidence type="ECO:0000256" key="2">
    <source>
        <dbReference type="ARBA" id="ARBA00022723"/>
    </source>
</evidence>
<comment type="cofactor">
    <cofactor evidence="1">
        <name>Zn(2+)</name>
        <dbReference type="ChEBI" id="CHEBI:29105"/>
    </cofactor>
</comment>
<dbReference type="PANTHER" id="PTHR35005:SF1">
    <property type="entry name" value="2-AMINO-5-FORMYLAMINO-6-RIBOSYLAMINOPYRIMIDIN-4(3H)-ONE 5'-MONOPHOSPHATE DEFORMYLASE"/>
    <property type="match status" value="1"/>
</dbReference>
<evidence type="ECO:0000313" key="7">
    <source>
        <dbReference type="Proteomes" id="UP000464314"/>
    </source>
</evidence>
<dbReference type="EMBL" id="CP048000">
    <property type="protein sequence ID" value="QHQ61913.1"/>
    <property type="molecule type" value="Genomic_DNA"/>
</dbReference>
<gene>
    <name evidence="6" type="ORF">Ana3638_14905</name>
</gene>
<accession>A0A6P1TN65</accession>
<proteinExistence type="inferred from homology"/>
<comment type="similarity">
    <text evidence="5">Belongs to the creatininase superfamily.</text>
</comment>
<dbReference type="SUPFAM" id="SSF102215">
    <property type="entry name" value="Creatininase"/>
    <property type="match status" value="1"/>
</dbReference>
<evidence type="ECO:0000256" key="1">
    <source>
        <dbReference type="ARBA" id="ARBA00001947"/>
    </source>
</evidence>
<dbReference type="GO" id="GO:0046872">
    <property type="term" value="F:metal ion binding"/>
    <property type="evidence" value="ECO:0007669"/>
    <property type="project" value="UniProtKB-KW"/>
</dbReference>
<dbReference type="KEGG" id="anr:Ana3638_14905"/>
<keyword evidence="7" id="KW-1185">Reference proteome</keyword>
<dbReference type="Proteomes" id="UP000464314">
    <property type="component" value="Chromosome"/>
</dbReference>
<keyword evidence="3" id="KW-0378">Hydrolase</keyword>
<dbReference type="InterPro" id="IPR003785">
    <property type="entry name" value="Creatininase/forma_Hydrolase"/>
</dbReference>
<sequence length="262" mass="29758">MEMRFHYLRPDQITVQRNAFPVAYVPLGTLEWHGLHNPLGADGLQAEEIAIRCAKKGGGIVFPTVYYGESRVNSLLETDLKYREGICERMSLQQDAFDDNKYPYTGMQQIEHYNHHLIHIMSEVASYGFKLVVFVVGHYPLIENARCAVISYNQWAYDKRWDRIGAMAVADFLALRDKFENAGDHAGGWETSHLMASNPETVDLSLAAENLQFGIMSKRNPITSTAEFGNEIYDIAVNEIVERVNKWMKDPGKNMGHGINLE</sequence>
<dbReference type="AlphaFoldDB" id="A0A6P1TN65"/>
<protein>
    <submittedName>
        <fullName evidence="6">Creatininase family protein</fullName>
    </submittedName>
</protein>
<dbReference type="RefSeq" id="WP_161838738.1">
    <property type="nucleotide sequence ID" value="NZ_CP048000.1"/>
</dbReference>
<dbReference type="InterPro" id="IPR024087">
    <property type="entry name" value="Creatininase-like_sf"/>
</dbReference>
<dbReference type="Pfam" id="PF02633">
    <property type="entry name" value="Creatininase"/>
    <property type="match status" value="1"/>
</dbReference>
<keyword evidence="2" id="KW-0479">Metal-binding</keyword>
<evidence type="ECO:0000313" key="6">
    <source>
        <dbReference type="EMBL" id="QHQ61913.1"/>
    </source>
</evidence>
<reference evidence="6 7" key="1">
    <citation type="submission" date="2020-01" db="EMBL/GenBank/DDBJ databases">
        <title>Genome analysis of Anaerocolumna sp. CBA3638.</title>
        <authorList>
            <person name="Kim J."/>
            <person name="Roh S.W."/>
        </authorList>
    </citation>
    <scope>NUCLEOTIDE SEQUENCE [LARGE SCALE GENOMIC DNA]</scope>
    <source>
        <strain evidence="6 7">CBA3638</strain>
    </source>
</reference>